<evidence type="ECO:0000313" key="1">
    <source>
        <dbReference type="EMBL" id="WMM94896.1"/>
    </source>
</evidence>
<sequence length="101" mass="11948">MNEFDVIEPVDDPFAYYSEPKVKEDVVNKPSHYTRYKIEPVTFIMRNDLPFHTGNIVKYALRAGYKLYPNQDEVESEITDLKKVIRYAEMRINLINGEMEL</sequence>
<proteinExistence type="predicted"/>
<dbReference type="InterPro" id="IPR021739">
    <property type="entry name" value="SaV-like"/>
</dbReference>
<reference evidence="1 2" key="1">
    <citation type="submission" date="2023-08" db="EMBL/GenBank/DDBJ databases">
        <authorList>
            <person name="Du S."/>
            <person name="Wu Z."/>
            <person name="Wu Y."/>
            <person name="Yang M."/>
            <person name="Shao J."/>
            <person name="Liu H."/>
            <person name="Zhao Y."/>
            <person name="Zhang Z."/>
        </authorList>
    </citation>
    <scope>NUCLEOTIDE SEQUENCE [LARGE SCALE GENOMIC DNA]</scope>
</reference>
<keyword evidence="2" id="KW-1185">Reference proteome</keyword>
<evidence type="ECO:0000313" key="2">
    <source>
        <dbReference type="Proteomes" id="UP001301871"/>
    </source>
</evidence>
<gene>
    <name evidence="1" type="ORF">CRP804_gp18</name>
</gene>
<accession>A0AAX3ZWM3</accession>
<name>A0AAX3ZWM3_9CAUD</name>
<protein>
    <submittedName>
        <fullName evidence="1">Uncharacterized protein</fullName>
    </submittedName>
</protein>
<dbReference type="Pfam" id="PF11753">
    <property type="entry name" value="DUF3310"/>
    <property type="match status" value="1"/>
</dbReference>
<dbReference type="EMBL" id="OR420734">
    <property type="protein sequence ID" value="WMM94896.1"/>
    <property type="molecule type" value="Genomic_DNA"/>
</dbReference>
<dbReference type="Proteomes" id="UP001301871">
    <property type="component" value="Segment"/>
</dbReference>
<organism evidence="1 2">
    <name type="scientific">Roseobacter phage CRP-804</name>
    <dbReference type="NCBI Taxonomy" id="3072850"/>
    <lineage>
        <taxon>Viruses</taxon>
        <taxon>Duplodnaviria</taxon>
        <taxon>Heunggongvirae</taxon>
        <taxon>Uroviricota</taxon>
        <taxon>Caudoviricetes</taxon>
        <taxon>Autographivirales</taxon>
        <taxon>Autographivirales incertae sedis</taxon>
        <taxon>Triteiavirus</taxon>
        <taxon>Triteiavirus CRP804</taxon>
    </lineage>
</organism>